<dbReference type="Pfam" id="PF06180">
    <property type="entry name" value="CbiK"/>
    <property type="match status" value="1"/>
</dbReference>
<dbReference type="GO" id="GO:0046872">
    <property type="term" value="F:metal ion binding"/>
    <property type="evidence" value="ECO:0007669"/>
    <property type="project" value="UniProtKB-KW"/>
</dbReference>
<accession>A0A840UXC9</accession>
<evidence type="ECO:0000313" key="4">
    <source>
        <dbReference type="Proteomes" id="UP000539642"/>
    </source>
</evidence>
<dbReference type="EC" id="4.99.1.3" evidence="3"/>
<keyword evidence="2" id="KW-0170">Cobalt</keyword>
<keyword evidence="4" id="KW-1185">Reference proteome</keyword>
<feature type="active site" description="Proton acceptor" evidence="1">
    <location>
        <position position="140"/>
    </location>
</feature>
<comment type="caution">
    <text evidence="3">The sequence shown here is derived from an EMBL/GenBank/DDBJ whole genome shotgun (WGS) entry which is preliminary data.</text>
</comment>
<keyword evidence="2" id="KW-0479">Metal-binding</keyword>
<dbReference type="RefSeq" id="WP_183350523.1">
    <property type="nucleotide sequence ID" value="NZ_JACHEO010000009.1"/>
</dbReference>
<protein>
    <submittedName>
        <fullName evidence="3">Sirohydrochlorin cobaltochelatase</fullName>
        <ecNumber evidence="3">4.99.1.3</ecNumber>
    </submittedName>
</protein>
<dbReference type="Proteomes" id="UP000539642">
    <property type="component" value="Unassembled WGS sequence"/>
</dbReference>
<dbReference type="EMBL" id="JACHEO010000009">
    <property type="protein sequence ID" value="MBB5348104.1"/>
    <property type="molecule type" value="Genomic_DNA"/>
</dbReference>
<dbReference type="SUPFAM" id="SSF53800">
    <property type="entry name" value="Chelatase"/>
    <property type="match status" value="1"/>
</dbReference>
<dbReference type="GO" id="GO:0019251">
    <property type="term" value="P:anaerobic cobalamin biosynthetic process"/>
    <property type="evidence" value="ECO:0007669"/>
    <property type="project" value="InterPro"/>
</dbReference>
<dbReference type="PIRSF" id="PIRSF033579">
    <property type="entry name" value="Anaer_Co_chel"/>
    <property type="match status" value="1"/>
</dbReference>
<dbReference type="GO" id="GO:0016852">
    <property type="term" value="F:sirohydrochlorin cobaltochelatase activity"/>
    <property type="evidence" value="ECO:0007669"/>
    <property type="project" value="UniProtKB-EC"/>
</dbReference>
<gene>
    <name evidence="3" type="ORF">HNQ81_001835</name>
</gene>
<dbReference type="Gene3D" id="3.40.50.1400">
    <property type="match status" value="2"/>
</dbReference>
<sequence>MKIPLVLAAFGTVSTEAAATYDTIDREIRRHLADTPVFWARTARVIRDRAANATGPIWHSPLEVLTDLAAQGYGKAIVQPLQLLPGHEFHQLRRQCRQSPLPCHVALPLLTTPQDYHGLAEALATLIDKRQEQAILLVGHGTSHPIWVAYHAIETIFRQRFGRRIYVGVIDNNPDSTAVPGEIVAEGWNRVCLLPLLFVAGMHFHRDVIGSGPHSWRTRLERAGLEVECIDRGLGRHPATVAFIAARIKETVYQVGDNDTATCQLR</sequence>
<name>A0A840UXC9_9BACT</name>
<feature type="binding site" evidence="2">
    <location>
        <position position="140"/>
    </location>
    <ligand>
        <name>Co(2+)</name>
        <dbReference type="ChEBI" id="CHEBI:48828"/>
    </ligand>
</feature>
<feature type="binding site" evidence="2">
    <location>
        <position position="203"/>
    </location>
    <ligand>
        <name>Co(2+)</name>
        <dbReference type="ChEBI" id="CHEBI:48828"/>
    </ligand>
</feature>
<evidence type="ECO:0000256" key="1">
    <source>
        <dbReference type="PIRSR" id="PIRSR033579-1"/>
    </source>
</evidence>
<evidence type="ECO:0000313" key="3">
    <source>
        <dbReference type="EMBL" id="MBB5348104.1"/>
    </source>
</evidence>
<dbReference type="AlphaFoldDB" id="A0A840UXC9"/>
<evidence type="ECO:0000256" key="2">
    <source>
        <dbReference type="PIRSR" id="PIRSR033579-3"/>
    </source>
</evidence>
<organism evidence="3 4">
    <name type="scientific">Desulfoprunum benzoelyticum</name>
    <dbReference type="NCBI Taxonomy" id="1506996"/>
    <lineage>
        <taxon>Bacteria</taxon>
        <taxon>Pseudomonadati</taxon>
        <taxon>Thermodesulfobacteriota</taxon>
        <taxon>Desulfobulbia</taxon>
        <taxon>Desulfobulbales</taxon>
        <taxon>Desulfobulbaceae</taxon>
        <taxon>Desulfoprunum</taxon>
    </lineage>
</organism>
<keyword evidence="3" id="KW-0456">Lyase</keyword>
<reference evidence="3 4" key="1">
    <citation type="submission" date="2020-08" db="EMBL/GenBank/DDBJ databases">
        <title>Genomic Encyclopedia of Type Strains, Phase IV (KMG-IV): sequencing the most valuable type-strain genomes for metagenomic binning, comparative biology and taxonomic classification.</title>
        <authorList>
            <person name="Goeker M."/>
        </authorList>
    </citation>
    <scope>NUCLEOTIDE SEQUENCE [LARGE SCALE GENOMIC DNA]</scope>
    <source>
        <strain evidence="3 4">DSM 28570</strain>
    </source>
</reference>
<dbReference type="InterPro" id="IPR010388">
    <property type="entry name" value="Anaerobic_Co-chelatase"/>
</dbReference>
<proteinExistence type="predicted"/>